<accession>L7JXK6</accession>
<reference evidence="1 2" key="1">
    <citation type="journal article" date="2012" name="PLoS Pathog.">
        <title>The genome of the obligate intracellular parasite Trachipleistophora hominis: new insights into microsporidian genome dynamics and reductive evolution.</title>
        <authorList>
            <person name="Heinz E."/>
            <person name="Williams T.A."/>
            <person name="Nakjang S."/>
            <person name="Noel C.J."/>
            <person name="Swan D.C."/>
            <person name="Goldberg A.V."/>
            <person name="Harris S.R."/>
            <person name="Weinmaier T."/>
            <person name="Markert S."/>
            <person name="Becher D."/>
            <person name="Bernhardt J."/>
            <person name="Dagan T."/>
            <person name="Hacker C."/>
            <person name="Lucocq J.M."/>
            <person name="Schweder T."/>
            <person name="Rattei T."/>
            <person name="Hall N."/>
            <person name="Hirt R.P."/>
            <person name="Embley T.M."/>
        </authorList>
    </citation>
    <scope>NUCLEOTIDE SEQUENCE [LARGE SCALE GENOMIC DNA]</scope>
</reference>
<dbReference type="Proteomes" id="UP000011185">
    <property type="component" value="Unassembled WGS sequence"/>
</dbReference>
<protein>
    <submittedName>
        <fullName evidence="1">Uncharacterized protein</fullName>
    </submittedName>
</protein>
<proteinExistence type="predicted"/>
<organism evidence="1 2">
    <name type="scientific">Trachipleistophora hominis</name>
    <name type="common">Microsporidian parasite</name>
    <dbReference type="NCBI Taxonomy" id="72359"/>
    <lineage>
        <taxon>Eukaryota</taxon>
        <taxon>Fungi</taxon>
        <taxon>Fungi incertae sedis</taxon>
        <taxon>Microsporidia</taxon>
        <taxon>Pleistophoridae</taxon>
        <taxon>Trachipleistophora</taxon>
    </lineage>
</organism>
<dbReference type="InParanoid" id="L7JXK6"/>
<dbReference type="EMBL" id="JH993885">
    <property type="protein sequence ID" value="ELQ76055.1"/>
    <property type="molecule type" value="Genomic_DNA"/>
</dbReference>
<dbReference type="AlphaFoldDB" id="L7JXK6"/>
<dbReference type="VEuPathDB" id="MicrosporidiaDB:THOM_0965"/>
<evidence type="ECO:0000313" key="2">
    <source>
        <dbReference type="Proteomes" id="UP000011185"/>
    </source>
</evidence>
<evidence type="ECO:0000313" key="1">
    <source>
        <dbReference type="EMBL" id="ELQ76055.1"/>
    </source>
</evidence>
<keyword evidence="2" id="KW-1185">Reference proteome</keyword>
<name>L7JXK6_TRAHO</name>
<dbReference type="HOGENOM" id="CLU_2098535_0_0_1"/>
<gene>
    <name evidence="1" type="ORF">THOM_0965</name>
</gene>
<sequence length="116" mass="13568">MNQSDLSSNMSQGIICVMVEQMLSFLTLTKLTEQKMCMLIRKECENVLDEQKRIVYEGEKFLKCVKEIQETHNYTISTELVKMLSITIEQMYFIEQSLVLFAKPLQKFLQGHSSVY</sequence>